<reference evidence="2" key="1">
    <citation type="submission" date="2022-10" db="EMBL/GenBank/DDBJ databases">
        <title>Description of Fervidibacillus gen. nov. in the family Fervidibacillaceae fam. nov. with two species, Fervidibacillus albus sp. nov., and Fervidibacillus halotolerans sp. nov., isolated from tidal flat sediments.</title>
        <authorList>
            <person name="Kwon K.K."/>
            <person name="Yang S.-H."/>
        </authorList>
    </citation>
    <scope>NUCLEOTIDE SEQUENCE</scope>
    <source>
        <strain evidence="2">JCM 19140</strain>
    </source>
</reference>
<evidence type="ECO:0000313" key="2">
    <source>
        <dbReference type="EMBL" id="MCU9614545.1"/>
    </source>
</evidence>
<feature type="compositionally biased region" description="Basic and acidic residues" evidence="1">
    <location>
        <begin position="17"/>
        <end position="28"/>
    </location>
</feature>
<comment type="caution">
    <text evidence="2">The sequence shown here is derived from an EMBL/GenBank/DDBJ whole genome shotgun (WGS) entry which is preliminary data.</text>
</comment>
<feature type="region of interest" description="Disordered" evidence="1">
    <location>
        <begin position="1"/>
        <end position="28"/>
    </location>
</feature>
<dbReference type="EMBL" id="JAOUSF010000004">
    <property type="protein sequence ID" value="MCU9614545.1"/>
    <property type="molecule type" value="Genomic_DNA"/>
</dbReference>
<sequence>MEKREENMHGEQIQGKDSSDNLSKEEKLNSMLLSTPEIITWMDWEQSSSIDE</sequence>
<name>A0AAE3LNC5_9BACI</name>
<organism evidence="2 3">
    <name type="scientific">Perspicuibacillus lycopersici</name>
    <dbReference type="NCBI Taxonomy" id="1325689"/>
    <lineage>
        <taxon>Bacteria</taxon>
        <taxon>Bacillati</taxon>
        <taxon>Bacillota</taxon>
        <taxon>Bacilli</taxon>
        <taxon>Bacillales</taxon>
        <taxon>Bacillaceae</taxon>
        <taxon>Perspicuibacillus</taxon>
    </lineage>
</organism>
<dbReference type="RefSeq" id="WP_263073839.1">
    <property type="nucleotide sequence ID" value="NZ_JAOUSF010000004.1"/>
</dbReference>
<evidence type="ECO:0000313" key="3">
    <source>
        <dbReference type="Proteomes" id="UP001209318"/>
    </source>
</evidence>
<accession>A0AAE3LNC5</accession>
<protein>
    <submittedName>
        <fullName evidence="2">Uncharacterized protein</fullName>
    </submittedName>
</protein>
<proteinExistence type="predicted"/>
<dbReference type="AlphaFoldDB" id="A0AAE3LNC5"/>
<keyword evidence="3" id="KW-1185">Reference proteome</keyword>
<gene>
    <name evidence="2" type="ORF">OEV98_13455</name>
</gene>
<evidence type="ECO:0000256" key="1">
    <source>
        <dbReference type="SAM" id="MobiDB-lite"/>
    </source>
</evidence>
<dbReference type="Proteomes" id="UP001209318">
    <property type="component" value="Unassembled WGS sequence"/>
</dbReference>